<evidence type="ECO:0000313" key="1">
    <source>
        <dbReference type="EMBL" id="WQD40201.1"/>
    </source>
</evidence>
<evidence type="ECO:0000313" key="2">
    <source>
        <dbReference type="Proteomes" id="UP001325680"/>
    </source>
</evidence>
<gene>
    <name evidence="1" type="ORF">U0035_08595</name>
</gene>
<dbReference type="RefSeq" id="WP_114789585.1">
    <property type="nucleotide sequence ID" value="NZ_CP139960.1"/>
</dbReference>
<dbReference type="PROSITE" id="PS51257">
    <property type="entry name" value="PROKAR_LIPOPROTEIN"/>
    <property type="match status" value="1"/>
</dbReference>
<protein>
    <recommendedName>
        <fullName evidence="3">Lipoprotein</fullName>
    </recommendedName>
</protein>
<name>A0ABZ0WAM1_9BACT</name>
<dbReference type="Proteomes" id="UP001325680">
    <property type="component" value="Chromosome"/>
</dbReference>
<organism evidence="1 2">
    <name type="scientific">Niabella yanshanensis</name>
    <dbReference type="NCBI Taxonomy" id="577386"/>
    <lineage>
        <taxon>Bacteria</taxon>
        <taxon>Pseudomonadati</taxon>
        <taxon>Bacteroidota</taxon>
        <taxon>Chitinophagia</taxon>
        <taxon>Chitinophagales</taxon>
        <taxon>Chitinophagaceae</taxon>
        <taxon>Niabella</taxon>
    </lineage>
</organism>
<keyword evidence="2" id="KW-1185">Reference proteome</keyword>
<proteinExistence type="predicted"/>
<reference evidence="1 2" key="1">
    <citation type="submission" date="2023-12" db="EMBL/GenBank/DDBJ databases">
        <title>Genome sequencing and assembly of bacterial species from a model synthetic community.</title>
        <authorList>
            <person name="Hogle S.L."/>
        </authorList>
    </citation>
    <scope>NUCLEOTIDE SEQUENCE [LARGE SCALE GENOMIC DNA]</scope>
    <source>
        <strain evidence="1 2">HAMBI_3031</strain>
    </source>
</reference>
<accession>A0ABZ0WAM1</accession>
<dbReference type="EMBL" id="CP139960">
    <property type="protein sequence ID" value="WQD40201.1"/>
    <property type="molecule type" value="Genomic_DNA"/>
</dbReference>
<evidence type="ECO:0008006" key="3">
    <source>
        <dbReference type="Google" id="ProtNLM"/>
    </source>
</evidence>
<sequence>MKLITLLAASALIIVVGCSKKAHSNRKEKPNSDFTFRAKKNGTNWRANSISATYNPKDSMMHVMALGDNNERFTISFFKKPEYTGEAKQFNAGTIIPTCEYCASIAQRYSLDSLKRNSFQILGFDNTGNRILGKFTVYLKKDSLYQGTFIKDSSLYEGVFSVRYETVSF</sequence>